<evidence type="ECO:0000313" key="2">
    <source>
        <dbReference type="Proteomes" id="UP000293671"/>
    </source>
</evidence>
<gene>
    <name evidence="1" type="ORF">EV670_1551</name>
</gene>
<dbReference type="RefSeq" id="WP_130431272.1">
    <property type="nucleotide sequence ID" value="NZ_SHKP01000005.1"/>
</dbReference>
<sequence length="103" mass="11333">MRSEVLVRFGPEVEITLPLDGLEPMPADVARWWLDEQFVKHECTPFKPTGKVLIADKVLAIPVAVGAQQFEDVAWARDYARATVSALGKPAVRIDVAALTVSF</sequence>
<reference evidence="1 2" key="1">
    <citation type="submission" date="2019-02" db="EMBL/GenBank/DDBJ databases">
        <title>Genomic Encyclopedia of Type Strains, Phase IV (KMG-IV): sequencing the most valuable type-strain genomes for metagenomic binning, comparative biology and taxonomic classification.</title>
        <authorList>
            <person name="Goeker M."/>
        </authorList>
    </citation>
    <scope>NUCLEOTIDE SEQUENCE [LARGE SCALE GENOMIC DNA]</scope>
    <source>
        <strain evidence="1 2">DSM 19570</strain>
    </source>
</reference>
<keyword evidence="2" id="KW-1185">Reference proteome</keyword>
<protein>
    <submittedName>
        <fullName evidence="1">Uncharacterized protein</fullName>
    </submittedName>
</protein>
<dbReference type="AlphaFoldDB" id="A0A4Q7VWM0"/>
<evidence type="ECO:0000313" key="1">
    <source>
        <dbReference type="EMBL" id="RZU00838.1"/>
    </source>
</evidence>
<dbReference type="OrthoDB" id="5297048at2"/>
<name>A0A4Q7VWM0_9BURK</name>
<accession>A0A4Q7VWM0</accession>
<organism evidence="1 2">
    <name type="scientific">Rivibacter subsaxonicus</name>
    <dbReference type="NCBI Taxonomy" id="457575"/>
    <lineage>
        <taxon>Bacteria</taxon>
        <taxon>Pseudomonadati</taxon>
        <taxon>Pseudomonadota</taxon>
        <taxon>Betaproteobacteria</taxon>
        <taxon>Burkholderiales</taxon>
        <taxon>Rivibacter</taxon>
    </lineage>
</organism>
<dbReference type="Proteomes" id="UP000293671">
    <property type="component" value="Unassembled WGS sequence"/>
</dbReference>
<proteinExistence type="predicted"/>
<comment type="caution">
    <text evidence="1">The sequence shown here is derived from an EMBL/GenBank/DDBJ whole genome shotgun (WGS) entry which is preliminary data.</text>
</comment>
<dbReference type="EMBL" id="SHKP01000005">
    <property type="protein sequence ID" value="RZU00838.1"/>
    <property type="molecule type" value="Genomic_DNA"/>
</dbReference>